<gene>
    <name evidence="1" type="ORF">ACFPYN_13070</name>
</gene>
<comment type="caution">
    <text evidence="1">The sequence shown here is derived from an EMBL/GenBank/DDBJ whole genome shotgun (WGS) entry which is preliminary data.</text>
</comment>
<dbReference type="EMBL" id="JBHSRI010000021">
    <property type="protein sequence ID" value="MFC6040354.1"/>
    <property type="molecule type" value="Genomic_DNA"/>
</dbReference>
<sequence>MKFEDLIKLKDFAISFESIFEPRIESSSLRIIVNGSADTTDLLITPHSLITQYQINFPSYVTYSVIYDDYTIFNEKEIFKGESFRIYSKSDYFDFIQRQSPLEKLLPGETCIHYALCCIEHRLDIISSAKPFITEIKVNPEKENILM</sequence>
<accession>A0ABW1L9I2</accession>
<dbReference type="Proteomes" id="UP001596170">
    <property type="component" value="Unassembled WGS sequence"/>
</dbReference>
<evidence type="ECO:0000313" key="2">
    <source>
        <dbReference type="Proteomes" id="UP001596170"/>
    </source>
</evidence>
<keyword evidence="2" id="KW-1185">Reference proteome</keyword>
<proteinExistence type="predicted"/>
<organism evidence="1 2">
    <name type="scientific">Paenisporosarcina macmurdoensis</name>
    <dbReference type="NCBI Taxonomy" id="212659"/>
    <lineage>
        <taxon>Bacteria</taxon>
        <taxon>Bacillati</taxon>
        <taxon>Bacillota</taxon>
        <taxon>Bacilli</taxon>
        <taxon>Bacillales</taxon>
        <taxon>Caryophanaceae</taxon>
        <taxon>Paenisporosarcina</taxon>
    </lineage>
</organism>
<dbReference type="RefSeq" id="WP_377734769.1">
    <property type="nucleotide sequence ID" value="NZ_JBHSRI010000021.1"/>
</dbReference>
<evidence type="ECO:0000313" key="1">
    <source>
        <dbReference type="EMBL" id="MFC6040354.1"/>
    </source>
</evidence>
<protein>
    <submittedName>
        <fullName evidence="1">Uncharacterized protein</fullName>
    </submittedName>
</protein>
<reference evidence="2" key="1">
    <citation type="journal article" date="2019" name="Int. J. Syst. Evol. Microbiol.">
        <title>The Global Catalogue of Microorganisms (GCM) 10K type strain sequencing project: providing services to taxonomists for standard genome sequencing and annotation.</title>
        <authorList>
            <consortium name="The Broad Institute Genomics Platform"/>
            <consortium name="The Broad Institute Genome Sequencing Center for Infectious Disease"/>
            <person name="Wu L."/>
            <person name="Ma J."/>
        </authorList>
    </citation>
    <scope>NUCLEOTIDE SEQUENCE [LARGE SCALE GENOMIC DNA]</scope>
    <source>
        <strain evidence="2">CCUG 54527</strain>
    </source>
</reference>
<name>A0ABW1L9I2_9BACL</name>